<gene>
    <name evidence="1" type="ORF">SAMN05445060_2366</name>
</gene>
<evidence type="ECO:0000313" key="1">
    <source>
        <dbReference type="EMBL" id="SIS04908.1"/>
    </source>
</evidence>
<proteinExistence type="predicted"/>
<organism evidence="1 2">
    <name type="scientific">Williamsia sterculiae</name>
    <dbReference type="NCBI Taxonomy" id="1344003"/>
    <lineage>
        <taxon>Bacteria</taxon>
        <taxon>Bacillati</taxon>
        <taxon>Actinomycetota</taxon>
        <taxon>Actinomycetes</taxon>
        <taxon>Mycobacteriales</taxon>
        <taxon>Nocardiaceae</taxon>
        <taxon>Williamsia</taxon>
    </lineage>
</organism>
<dbReference type="Proteomes" id="UP000186218">
    <property type="component" value="Unassembled WGS sequence"/>
</dbReference>
<reference evidence="1 2" key="1">
    <citation type="submission" date="2017-01" db="EMBL/GenBank/DDBJ databases">
        <authorList>
            <person name="Mah S.A."/>
            <person name="Swanson W.J."/>
            <person name="Moy G.W."/>
            <person name="Vacquier V.D."/>
        </authorList>
    </citation>
    <scope>NUCLEOTIDE SEQUENCE [LARGE SCALE GENOMIC DNA]</scope>
    <source>
        <strain evidence="1 2">CPCC 203464</strain>
    </source>
</reference>
<dbReference type="AlphaFoldDB" id="A0A1N7FX25"/>
<protein>
    <recommendedName>
        <fullName evidence="3">DUF3263 domain-containing protein</fullName>
    </recommendedName>
</protein>
<evidence type="ECO:0008006" key="3">
    <source>
        <dbReference type="Google" id="ProtNLM"/>
    </source>
</evidence>
<evidence type="ECO:0000313" key="2">
    <source>
        <dbReference type="Proteomes" id="UP000186218"/>
    </source>
</evidence>
<dbReference type="STRING" id="1344003.SAMN05445060_2366"/>
<sequence length="131" mass="14076">MMNANGRAVMTPDSDPEEARVIDFAMQWAGCGCGPSDIINRDFGMGSEDFFSRLLAILEDPSPTLLTSAQVTALRAVARWRIQLHRMGDRPPLNAFPGVPQPSDVAPAFPTVMDGIGVQNRTSTAASWGVS</sequence>
<accession>A0A1N7FX25</accession>
<dbReference type="EMBL" id="FTNT01000006">
    <property type="protein sequence ID" value="SIS04908.1"/>
    <property type="molecule type" value="Genomic_DNA"/>
</dbReference>
<keyword evidence="2" id="KW-1185">Reference proteome</keyword>
<name>A0A1N7FX25_9NOCA</name>